<proteinExistence type="predicted"/>
<reference evidence="1 2" key="1">
    <citation type="submission" date="2019-08" db="EMBL/GenBank/DDBJ databases">
        <title>In-depth cultivation of the pig gut microbiome towards novel bacterial diversity and tailored functional studies.</title>
        <authorList>
            <person name="Wylensek D."/>
            <person name="Hitch T.C.A."/>
            <person name="Clavel T."/>
        </authorList>
    </citation>
    <scope>NUCLEOTIDE SEQUENCE [LARGE SCALE GENOMIC DNA]</scope>
    <source>
        <strain evidence="1 2">BBE-744-WT-12</strain>
    </source>
</reference>
<dbReference type="Proteomes" id="UP000435649">
    <property type="component" value="Unassembled WGS sequence"/>
</dbReference>
<keyword evidence="2" id="KW-1185">Reference proteome</keyword>
<evidence type="ECO:0000313" key="1">
    <source>
        <dbReference type="EMBL" id="MST96544.1"/>
    </source>
</evidence>
<comment type="caution">
    <text evidence="1">The sequence shown here is derived from an EMBL/GenBank/DDBJ whole genome shotgun (WGS) entry which is preliminary data.</text>
</comment>
<evidence type="ECO:0000313" key="2">
    <source>
        <dbReference type="Proteomes" id="UP000435649"/>
    </source>
</evidence>
<protein>
    <submittedName>
        <fullName evidence="1">Uncharacterized protein</fullName>
    </submittedName>
</protein>
<accession>A0A844G0P4</accession>
<organism evidence="1 2">
    <name type="scientific">Victivallis lenta</name>
    <dbReference type="NCBI Taxonomy" id="2606640"/>
    <lineage>
        <taxon>Bacteria</taxon>
        <taxon>Pseudomonadati</taxon>
        <taxon>Lentisphaerota</taxon>
        <taxon>Lentisphaeria</taxon>
        <taxon>Victivallales</taxon>
        <taxon>Victivallaceae</taxon>
        <taxon>Victivallis</taxon>
    </lineage>
</organism>
<dbReference type="AlphaFoldDB" id="A0A844G0P4"/>
<name>A0A844G0P4_9BACT</name>
<dbReference type="RefSeq" id="WP_154417253.1">
    <property type="nucleotide sequence ID" value="NZ_VUNS01000004.1"/>
</dbReference>
<sequence length="94" mass="10823">MKRPEFTEQEERYPVQARTPARKEDTVLRYVTQLAPILIFVLARRPDSWLRGAISPFFAACHHVSFMRLGGREAGTLCSIPDKFENAFRNGAER</sequence>
<dbReference type="EMBL" id="VUNS01000004">
    <property type="protein sequence ID" value="MST96544.1"/>
    <property type="molecule type" value="Genomic_DNA"/>
</dbReference>
<gene>
    <name evidence="1" type="ORF">FYJ85_05730</name>
</gene>